<evidence type="ECO:0000256" key="3">
    <source>
        <dbReference type="ARBA" id="ARBA00022723"/>
    </source>
</evidence>
<feature type="domain" description="Cytochrome c" evidence="8">
    <location>
        <begin position="25"/>
        <end position="128"/>
    </location>
</feature>
<keyword evidence="10" id="KW-1185">Reference proteome</keyword>
<dbReference type="STRING" id="1217970.SAMN05444002_0158"/>
<keyword evidence="4" id="KW-0249">Electron transport</keyword>
<gene>
    <name evidence="9" type="ORF">SAMN05444002_0158</name>
</gene>
<dbReference type="OrthoDB" id="9805828at2"/>
<evidence type="ECO:0000313" key="10">
    <source>
        <dbReference type="Proteomes" id="UP000184932"/>
    </source>
</evidence>
<feature type="domain" description="Cytochrome c" evidence="8">
    <location>
        <begin position="157"/>
        <end position="233"/>
    </location>
</feature>
<dbReference type="Gene3D" id="1.10.760.10">
    <property type="entry name" value="Cytochrome c-like domain"/>
    <property type="match status" value="2"/>
</dbReference>
<reference evidence="10" key="1">
    <citation type="submission" date="2016-11" db="EMBL/GenBank/DDBJ databases">
        <authorList>
            <person name="Varghese N."/>
            <person name="Submissions S."/>
        </authorList>
    </citation>
    <scope>NUCLEOTIDE SEQUENCE [LARGE SCALE GENOMIC DNA]</scope>
    <source>
        <strain evidence="10">DSM 29440</strain>
    </source>
</reference>
<name>A0A1N6DYY0_9RHOB</name>
<feature type="signal peptide" evidence="7">
    <location>
        <begin position="1"/>
        <end position="21"/>
    </location>
</feature>
<dbReference type="InterPro" id="IPR002327">
    <property type="entry name" value="Cyt_c_1A/1B"/>
</dbReference>
<keyword evidence="1" id="KW-0813">Transport</keyword>
<sequence length="234" mass="25097">MSLRAALATLVLLCAAQGAEADALGDVARGEQAFGKCKGCHQVGPEAANRIGPKLNGLFGRRAASIEGFKYSKAFARAGEKGLEWHADTLDAFLENPRQIVPGTRMSYRGEADATTRADLIAYLRSFSASPQNIPEADPTARATDHDVAPEILALVGDPDYGEYLSSECTSCHQSSGADEGIPSIILWPEEDFVVAMHAYKQKKRSHPVMNMIAGRLGDEEIAALAAFFATLEE</sequence>
<evidence type="ECO:0000256" key="6">
    <source>
        <dbReference type="PROSITE-ProRule" id="PRU00433"/>
    </source>
</evidence>
<keyword evidence="3 6" id="KW-0479">Metal-binding</keyword>
<dbReference type="AlphaFoldDB" id="A0A1N6DYY0"/>
<keyword evidence="7" id="KW-0732">Signal</keyword>
<dbReference type="RefSeq" id="WP_074254375.1">
    <property type="nucleotide sequence ID" value="NZ_FSRL01000001.1"/>
</dbReference>
<dbReference type="GO" id="GO:0020037">
    <property type="term" value="F:heme binding"/>
    <property type="evidence" value="ECO:0007669"/>
    <property type="project" value="InterPro"/>
</dbReference>
<dbReference type="PROSITE" id="PS51007">
    <property type="entry name" value="CYTC"/>
    <property type="match status" value="2"/>
</dbReference>
<organism evidence="9 10">
    <name type="scientific">Vannielia litorea</name>
    <dbReference type="NCBI Taxonomy" id="1217970"/>
    <lineage>
        <taxon>Bacteria</taxon>
        <taxon>Pseudomonadati</taxon>
        <taxon>Pseudomonadota</taxon>
        <taxon>Alphaproteobacteria</taxon>
        <taxon>Rhodobacterales</taxon>
        <taxon>Paracoccaceae</taxon>
        <taxon>Vannielia</taxon>
    </lineage>
</organism>
<evidence type="ECO:0000313" key="9">
    <source>
        <dbReference type="EMBL" id="SIN75979.1"/>
    </source>
</evidence>
<dbReference type="Pfam" id="PF00034">
    <property type="entry name" value="Cytochrom_C"/>
    <property type="match status" value="1"/>
</dbReference>
<dbReference type="Proteomes" id="UP000184932">
    <property type="component" value="Unassembled WGS sequence"/>
</dbReference>
<dbReference type="EMBL" id="FSRL01000001">
    <property type="protein sequence ID" value="SIN75979.1"/>
    <property type="molecule type" value="Genomic_DNA"/>
</dbReference>
<dbReference type="GO" id="GO:0009055">
    <property type="term" value="F:electron transfer activity"/>
    <property type="evidence" value="ECO:0007669"/>
    <property type="project" value="InterPro"/>
</dbReference>
<evidence type="ECO:0000256" key="5">
    <source>
        <dbReference type="ARBA" id="ARBA00023004"/>
    </source>
</evidence>
<evidence type="ECO:0000256" key="7">
    <source>
        <dbReference type="SAM" id="SignalP"/>
    </source>
</evidence>
<dbReference type="PRINTS" id="PR00604">
    <property type="entry name" value="CYTCHRMECIAB"/>
</dbReference>
<dbReference type="PANTHER" id="PTHR11961">
    <property type="entry name" value="CYTOCHROME C"/>
    <property type="match status" value="1"/>
</dbReference>
<feature type="chain" id="PRO_5011958190" evidence="7">
    <location>
        <begin position="22"/>
        <end position="234"/>
    </location>
</feature>
<dbReference type="InterPro" id="IPR009056">
    <property type="entry name" value="Cyt_c-like_dom"/>
</dbReference>
<evidence type="ECO:0000256" key="4">
    <source>
        <dbReference type="ARBA" id="ARBA00022982"/>
    </source>
</evidence>
<keyword evidence="5 6" id="KW-0408">Iron</keyword>
<dbReference type="GO" id="GO:0046872">
    <property type="term" value="F:metal ion binding"/>
    <property type="evidence" value="ECO:0007669"/>
    <property type="project" value="UniProtKB-KW"/>
</dbReference>
<keyword evidence="2 6" id="KW-0349">Heme</keyword>
<protein>
    <submittedName>
        <fullName evidence="9">Cytochrome c</fullName>
    </submittedName>
</protein>
<proteinExistence type="predicted"/>
<evidence type="ECO:0000256" key="1">
    <source>
        <dbReference type="ARBA" id="ARBA00022448"/>
    </source>
</evidence>
<dbReference type="SUPFAM" id="SSF46626">
    <property type="entry name" value="Cytochrome c"/>
    <property type="match status" value="2"/>
</dbReference>
<evidence type="ECO:0000259" key="8">
    <source>
        <dbReference type="PROSITE" id="PS51007"/>
    </source>
</evidence>
<evidence type="ECO:0000256" key="2">
    <source>
        <dbReference type="ARBA" id="ARBA00022617"/>
    </source>
</evidence>
<accession>A0A1N6DYY0</accession>
<dbReference type="InterPro" id="IPR036909">
    <property type="entry name" value="Cyt_c-like_dom_sf"/>
</dbReference>